<dbReference type="Pfam" id="PF13517">
    <property type="entry name" value="FG-GAP_3"/>
    <property type="match status" value="1"/>
</dbReference>
<evidence type="ECO:0000256" key="1">
    <source>
        <dbReference type="ARBA" id="ARBA00022729"/>
    </source>
</evidence>
<keyword evidence="1" id="KW-0732">Signal</keyword>
<dbReference type="InterPro" id="IPR013517">
    <property type="entry name" value="FG-GAP"/>
</dbReference>
<dbReference type="Proteomes" id="UP001527882">
    <property type="component" value="Unassembled WGS sequence"/>
</dbReference>
<dbReference type="InterPro" id="IPR011330">
    <property type="entry name" value="Glyco_hydro/deAcase_b/a-brl"/>
</dbReference>
<dbReference type="SUPFAM" id="SSF88713">
    <property type="entry name" value="Glycoside hydrolase/deacetylase"/>
    <property type="match status" value="1"/>
</dbReference>
<keyword evidence="2" id="KW-0472">Membrane</keyword>
<dbReference type="Pfam" id="PF10096">
    <property type="entry name" value="DUF2334"/>
    <property type="match status" value="1"/>
</dbReference>
<dbReference type="InterPro" id="IPR028994">
    <property type="entry name" value="Integrin_alpha_N"/>
</dbReference>
<dbReference type="EMBL" id="JAQAGZ010000008">
    <property type="protein sequence ID" value="MCZ8513539.1"/>
    <property type="molecule type" value="Genomic_DNA"/>
</dbReference>
<dbReference type="SUPFAM" id="SSF69318">
    <property type="entry name" value="Integrin alpha N-terminal domain"/>
    <property type="match status" value="1"/>
</dbReference>
<comment type="caution">
    <text evidence="3">The sequence shown here is derived from an EMBL/GenBank/DDBJ whole genome shotgun (WGS) entry which is preliminary data.</text>
</comment>
<evidence type="ECO:0000313" key="3">
    <source>
        <dbReference type="EMBL" id="MCZ8513539.1"/>
    </source>
</evidence>
<feature type="transmembrane region" description="Helical" evidence="2">
    <location>
        <begin position="12"/>
        <end position="29"/>
    </location>
</feature>
<organism evidence="3 4">
    <name type="scientific">Paenibacillus gyeongsangnamensis</name>
    <dbReference type="NCBI Taxonomy" id="3388067"/>
    <lineage>
        <taxon>Bacteria</taxon>
        <taxon>Bacillati</taxon>
        <taxon>Bacillota</taxon>
        <taxon>Bacilli</taxon>
        <taxon>Bacillales</taxon>
        <taxon>Paenibacillaceae</taxon>
        <taxon>Paenibacillus</taxon>
    </lineage>
</organism>
<keyword evidence="2" id="KW-0812">Transmembrane</keyword>
<dbReference type="Gene3D" id="3.20.20.370">
    <property type="entry name" value="Glycoside hydrolase/deacetylase"/>
    <property type="match status" value="1"/>
</dbReference>
<keyword evidence="2" id="KW-1133">Transmembrane helix</keyword>
<keyword evidence="4" id="KW-1185">Reference proteome</keyword>
<gene>
    <name evidence="3" type="ORF">O9H85_14065</name>
</gene>
<name>A0ABT4Q9N4_9BACL</name>
<evidence type="ECO:0000256" key="2">
    <source>
        <dbReference type="SAM" id="Phobius"/>
    </source>
</evidence>
<reference evidence="3 4" key="1">
    <citation type="submission" date="2022-12" db="EMBL/GenBank/DDBJ databases">
        <title>Draft genome sequence of Paenibacillus sp. dW9.</title>
        <authorList>
            <person name="Choi E.-W."/>
            <person name="Kim D.-U."/>
        </authorList>
    </citation>
    <scope>NUCLEOTIDE SEQUENCE [LARGE SCALE GENOMIC DNA]</scope>
    <source>
        <strain evidence="4">dW9</strain>
    </source>
</reference>
<evidence type="ECO:0000313" key="4">
    <source>
        <dbReference type="Proteomes" id="UP001527882"/>
    </source>
</evidence>
<sequence length="636" mass="70499">MGWIHKVRWIRYAVSAVIIGLSFTAYHIITVEGEGRSPKFVLIRLEDIGPGGQYDSIDQVGKLRAVLEYLGKDQTAYHLAVIPRWINMPADRPVYDVRLDQPHDAYAEAFRTVLHQAVERGATLGMHGYTHQVGSVRRGDGQHESGIGNEFNVPGSDETLTAAYAEPRLKEGLAILQHAGLKPQFWEAPHYRSTPQQDQLFRTYFGLNYQADVQANRNAPTAQFTNTRNTGSGVPTLGAAYVPTPFDYIPSNRDEKIITDRVGKSNHLASFYFHPFIDFKNLVPVLNEDGEPVLRDGIPEYRYADLGKSTLHKLITGLKAKGYTFYSIQDYIPFTPAHSVPLQPNTKLMLEDADGDGQADWIGWNTKTGAVTVQPGRFGGFRNEEQPAPAVWGQADYVKGTASAVSGKDAAGLCSLWTIQPGGRLARLVSDGTKFHLGAVWKTEDRTWDELFAMLQPDGSTLLAGITKDRMQLSGWLIQGTEMKTLKPFRFRSEVKGEFQVRHNGGTSLFISKANAVDGLEVRMEPGTLQWKVTKLDLGIPSEDGWLRFGDFNGDGREDVLRWNPATTQYTVYLKGGDGEWNLLSTLGPWGRANDGSQLLIHDMDGNGKSDLVLLNRTDGYADLALSFENGKLPAP</sequence>
<accession>A0ABT4Q9N4</accession>
<protein>
    <submittedName>
        <fullName evidence="3">DUF2334 domain-containing protein</fullName>
    </submittedName>
</protein>
<dbReference type="RefSeq" id="WP_269882059.1">
    <property type="nucleotide sequence ID" value="NZ_JAQAGZ010000008.1"/>
</dbReference>
<proteinExistence type="predicted"/>
<dbReference type="InterPro" id="IPR018763">
    <property type="entry name" value="DUF2334"/>
</dbReference>